<proteinExistence type="predicted"/>
<dbReference type="RefSeq" id="WP_078363585.1">
    <property type="nucleotide sequence ID" value="NZ_MTJN01000002.1"/>
</dbReference>
<dbReference type="OrthoDB" id="9154316at2"/>
<organism evidence="2 3">
    <name type="scientific">Rhodoferax fermentans</name>
    <dbReference type="NCBI Taxonomy" id="28066"/>
    <lineage>
        <taxon>Bacteria</taxon>
        <taxon>Pseudomonadati</taxon>
        <taxon>Pseudomonadota</taxon>
        <taxon>Betaproteobacteria</taxon>
        <taxon>Burkholderiales</taxon>
        <taxon>Comamonadaceae</taxon>
        <taxon>Rhodoferax</taxon>
    </lineage>
</organism>
<dbReference type="EMBL" id="MTJN01000002">
    <property type="protein sequence ID" value="OOV05804.1"/>
    <property type="molecule type" value="Genomic_DNA"/>
</dbReference>
<evidence type="ECO:0000256" key="1">
    <source>
        <dbReference type="SAM" id="MobiDB-lite"/>
    </source>
</evidence>
<keyword evidence="3" id="KW-1185">Reference proteome</keyword>
<evidence type="ECO:0000313" key="3">
    <source>
        <dbReference type="Proteomes" id="UP000190750"/>
    </source>
</evidence>
<name>A0A1T1AP09_RHOFE</name>
<protein>
    <submittedName>
        <fullName evidence="2">Uncharacterized protein</fullName>
    </submittedName>
</protein>
<accession>A0A1T1AP09</accession>
<dbReference type="AlphaFoldDB" id="A0A1T1AP09"/>
<dbReference type="Proteomes" id="UP000190750">
    <property type="component" value="Unassembled WGS sequence"/>
</dbReference>
<gene>
    <name evidence="2" type="ORF">RF819_02935</name>
</gene>
<feature type="region of interest" description="Disordered" evidence="1">
    <location>
        <begin position="242"/>
        <end position="268"/>
    </location>
</feature>
<dbReference type="STRING" id="28066.RF819_02935"/>
<evidence type="ECO:0000313" key="2">
    <source>
        <dbReference type="EMBL" id="OOV05804.1"/>
    </source>
</evidence>
<comment type="caution">
    <text evidence="2">The sequence shown here is derived from an EMBL/GenBank/DDBJ whole genome shotgun (WGS) entry which is preliminary data.</text>
</comment>
<feature type="compositionally biased region" description="Low complexity" evidence="1">
    <location>
        <begin position="244"/>
        <end position="259"/>
    </location>
</feature>
<reference evidence="2 3" key="1">
    <citation type="submission" date="2017-01" db="EMBL/GenBank/DDBJ databases">
        <title>Genome sequencing of Rhodoferax fermentans JCM 7819.</title>
        <authorList>
            <person name="Kim Y.J."/>
            <person name="Farh M.E.-A."/>
            <person name="Yang D.-C."/>
        </authorList>
    </citation>
    <scope>NUCLEOTIDE SEQUENCE [LARGE SCALE GENOMIC DNA]</scope>
    <source>
        <strain evidence="2 3">JCM 7819</strain>
    </source>
</reference>
<sequence>MVTKATPKKTTSAFDATKPVGTALVKAKVNLPANIQEQFAAEVAALQKRIAAPSGDRITVTQGRTLKLPNGLEVDEIECVIVDFVAANFYYSSDFDRQNIVPPDCFAIGMEPAGLVPSDNSPDKQCAACAGCWANQFKSAKNGRGKACSNTRLLAVLPLDADAESQIMILKVSSTGLKSFDGHVANVVSKYGVPIRGVTTRVTMSDEEYASLRFSVIEKLSPKDPLLAIAQSLKETALTRLQTEPDVTAATAEPAPARRAPAKKAVRR</sequence>